<protein>
    <submittedName>
        <fullName evidence="10">Putative ABC transport system permease protein</fullName>
    </submittedName>
</protein>
<comment type="subcellular location">
    <subcellularLocation>
        <location evidence="1">Cell membrane</location>
        <topology evidence="1">Multi-pass membrane protein</topology>
    </subcellularLocation>
</comment>
<feature type="transmembrane region" description="Helical" evidence="7">
    <location>
        <begin position="420"/>
        <end position="440"/>
    </location>
</feature>
<feature type="transmembrane region" description="Helical" evidence="7">
    <location>
        <begin position="762"/>
        <end position="789"/>
    </location>
</feature>
<feature type="domain" description="ABC3 transporter permease C-terminal" evidence="8">
    <location>
        <begin position="718"/>
        <end position="835"/>
    </location>
</feature>
<keyword evidence="2" id="KW-1003">Cell membrane</keyword>
<dbReference type="InterPro" id="IPR050250">
    <property type="entry name" value="Macrolide_Exporter_MacB"/>
</dbReference>
<evidence type="ECO:0000256" key="3">
    <source>
        <dbReference type="ARBA" id="ARBA00022692"/>
    </source>
</evidence>
<dbReference type="InterPro" id="IPR003838">
    <property type="entry name" value="ABC3_permease_C"/>
</dbReference>
<dbReference type="RefSeq" id="WP_170841510.1">
    <property type="nucleotide sequence ID" value="NZ_FOJI01000024.1"/>
</dbReference>
<feature type="transmembrane region" description="Helical" evidence="7">
    <location>
        <begin position="471"/>
        <end position="492"/>
    </location>
</feature>
<organism evidence="10 11">
    <name type="scientific">[Clostridium] fimetarium</name>
    <dbReference type="NCBI Taxonomy" id="99656"/>
    <lineage>
        <taxon>Bacteria</taxon>
        <taxon>Bacillati</taxon>
        <taxon>Bacillota</taxon>
        <taxon>Clostridia</taxon>
        <taxon>Lachnospirales</taxon>
        <taxon>Lachnospiraceae</taxon>
    </lineage>
</organism>
<feature type="domain" description="MacB-like periplasmic core" evidence="9">
    <location>
        <begin position="475"/>
        <end position="676"/>
    </location>
</feature>
<evidence type="ECO:0000259" key="9">
    <source>
        <dbReference type="Pfam" id="PF12704"/>
    </source>
</evidence>
<feature type="transmembrane region" description="Helical" evidence="7">
    <location>
        <begin position="809"/>
        <end position="829"/>
    </location>
</feature>
<dbReference type="InterPro" id="IPR025857">
    <property type="entry name" value="MacB_PCD"/>
</dbReference>
<gene>
    <name evidence="10" type="ORF">SAMN05421659_1244</name>
</gene>
<sequence>MKVFFKYVLRSMVEKKGRFFLLLVAIALSTALLVISTGLIDIILNSFVAPQLEAYENKQIAITSTDKSANFFVDEGINTSGLDQNSILKEIYINGMMADKVDTQDETMLNISIRARDAQYVNKDAITQGNLDNFKDETCIVSERVAKNRNLKMGDTLDIIIGGITKKLKITAVSGNVGVFYNDSANSFSVILPYEYISKDMDAQGKYNVILADSSESTIQAGVDKFNDNNASFSSDKLFDEETVKAQLSSFTSLLYVMLVVVVVMSGIIIYSSFKLIITERLSTIGTFLSEGATVGKVKGILYLESFAYGLFGAVFGNVLGVIGLFIVNRLISPLKDYGIYGKVDIKPNYIISGFVFAIILSVISAYLPVRKISKLQVKDIILNDVRISKSIGWKKFIIGTTLIALSIGAYLIWRDSLKGFAGVVLIVSLTGVIFAYPKLIDLLSKPIYRLLRGRSKNVIYAINNLRTSKVLLGNISLIIISLVSIITIVSLGSSMIKVVTEAYTDLGYDIQINNISTIRESADTSTADYLVTKLKDAGIKESQINRMTYQYASMSSAISGKDISFQAIGMDIDKYTQYNQYLHLEKSEYSNAIKEFKGADAGVIITTALSKQIDKKAGDTVEITCNDVKKTLTISGVIDGMLFNNGYFVLIKNSTMKEQYGLMSANTITFNTDKNIDTVLHDLKPILRSVGASAQSRDEMCKENLANNQIMVDAMSIFSYLAIVIASLGIVNNVSISFLQRKSEFAILSAVGMDNSGRLKILFFESIASVTWAMLITSVYCIFGLKLISVVTKSIGFDMAIALDYKSLPMIFVFSLVIVLIATLPVCFKSRKLSIIQEIKYE</sequence>
<keyword evidence="3 7" id="KW-0812">Transmembrane</keyword>
<feature type="transmembrane region" description="Helical" evidence="7">
    <location>
        <begin position="348"/>
        <end position="370"/>
    </location>
</feature>
<feature type="domain" description="ABC3 transporter permease C-terminal" evidence="8">
    <location>
        <begin position="257"/>
        <end position="377"/>
    </location>
</feature>
<dbReference type="Pfam" id="PF02687">
    <property type="entry name" value="FtsX"/>
    <property type="match status" value="2"/>
</dbReference>
<feature type="transmembrane region" description="Helical" evidence="7">
    <location>
        <begin position="718"/>
        <end position="741"/>
    </location>
</feature>
<dbReference type="PANTHER" id="PTHR30572">
    <property type="entry name" value="MEMBRANE COMPONENT OF TRANSPORTER-RELATED"/>
    <property type="match status" value="1"/>
</dbReference>
<keyword evidence="5 7" id="KW-0472">Membrane</keyword>
<feature type="transmembrane region" description="Helical" evidence="7">
    <location>
        <begin position="307"/>
        <end position="328"/>
    </location>
</feature>
<evidence type="ECO:0000313" key="10">
    <source>
        <dbReference type="EMBL" id="SEW45011.1"/>
    </source>
</evidence>
<evidence type="ECO:0000256" key="6">
    <source>
        <dbReference type="ARBA" id="ARBA00038076"/>
    </source>
</evidence>
<feature type="transmembrane region" description="Helical" evidence="7">
    <location>
        <begin position="254"/>
        <end position="274"/>
    </location>
</feature>
<keyword evidence="11" id="KW-1185">Reference proteome</keyword>
<dbReference type="Pfam" id="PF12704">
    <property type="entry name" value="MacB_PCD"/>
    <property type="match status" value="1"/>
</dbReference>
<evidence type="ECO:0000256" key="2">
    <source>
        <dbReference type="ARBA" id="ARBA00022475"/>
    </source>
</evidence>
<comment type="similarity">
    <text evidence="6">Belongs to the ABC-4 integral membrane protein family.</text>
</comment>
<dbReference type="PANTHER" id="PTHR30572:SF4">
    <property type="entry name" value="ABC TRANSPORTER PERMEASE YTRF"/>
    <property type="match status" value="1"/>
</dbReference>
<evidence type="ECO:0000259" key="8">
    <source>
        <dbReference type="Pfam" id="PF02687"/>
    </source>
</evidence>
<evidence type="ECO:0000256" key="1">
    <source>
        <dbReference type="ARBA" id="ARBA00004651"/>
    </source>
</evidence>
<dbReference type="GO" id="GO:0005886">
    <property type="term" value="C:plasma membrane"/>
    <property type="evidence" value="ECO:0007669"/>
    <property type="project" value="UniProtKB-SubCell"/>
</dbReference>
<dbReference type="GO" id="GO:0022857">
    <property type="term" value="F:transmembrane transporter activity"/>
    <property type="evidence" value="ECO:0007669"/>
    <property type="project" value="TreeGrafter"/>
</dbReference>
<dbReference type="AlphaFoldDB" id="A0A1I0RUL5"/>
<proteinExistence type="inferred from homology"/>
<feature type="transmembrane region" description="Helical" evidence="7">
    <location>
        <begin position="397"/>
        <end position="414"/>
    </location>
</feature>
<reference evidence="10 11" key="1">
    <citation type="submission" date="2016-10" db="EMBL/GenBank/DDBJ databases">
        <authorList>
            <person name="de Groot N.N."/>
        </authorList>
    </citation>
    <scope>NUCLEOTIDE SEQUENCE [LARGE SCALE GENOMIC DNA]</scope>
    <source>
        <strain evidence="10 11">DSM 9179</strain>
    </source>
</reference>
<accession>A0A1I0RUL5</accession>
<evidence type="ECO:0000256" key="5">
    <source>
        <dbReference type="ARBA" id="ARBA00023136"/>
    </source>
</evidence>
<dbReference type="EMBL" id="FOJI01000024">
    <property type="protein sequence ID" value="SEW45011.1"/>
    <property type="molecule type" value="Genomic_DNA"/>
</dbReference>
<keyword evidence="4 7" id="KW-1133">Transmembrane helix</keyword>
<name>A0A1I0RUL5_9FIRM</name>
<dbReference type="STRING" id="99656.SAMN05421659_1244"/>
<dbReference type="Proteomes" id="UP000199701">
    <property type="component" value="Unassembled WGS sequence"/>
</dbReference>
<evidence type="ECO:0000313" key="11">
    <source>
        <dbReference type="Proteomes" id="UP000199701"/>
    </source>
</evidence>
<evidence type="ECO:0000256" key="4">
    <source>
        <dbReference type="ARBA" id="ARBA00022989"/>
    </source>
</evidence>
<evidence type="ECO:0000256" key="7">
    <source>
        <dbReference type="SAM" id="Phobius"/>
    </source>
</evidence>